<dbReference type="EMBL" id="JACVVD010000002">
    <property type="protein sequence ID" value="MBD0379748.1"/>
    <property type="molecule type" value="Genomic_DNA"/>
</dbReference>
<proteinExistence type="predicted"/>
<dbReference type="Pfam" id="PF05402">
    <property type="entry name" value="PqqD"/>
    <property type="match status" value="1"/>
</dbReference>
<reference evidence="1" key="1">
    <citation type="submission" date="2020-09" db="EMBL/GenBank/DDBJ databases">
        <title>Draft Genome Sequence of Paenibacillus sp. WST5.</title>
        <authorList>
            <person name="Bao Z."/>
        </authorList>
    </citation>
    <scope>NUCLEOTIDE SEQUENCE</scope>
    <source>
        <strain evidence="1">WST5</strain>
    </source>
</reference>
<dbReference type="RefSeq" id="WP_188173537.1">
    <property type="nucleotide sequence ID" value="NZ_JACVVD010000002.1"/>
</dbReference>
<dbReference type="InterPro" id="IPR041881">
    <property type="entry name" value="PqqD_sf"/>
</dbReference>
<organism evidence="1 2">
    <name type="scientific">Paenibacillus sedimenti</name>
    <dbReference type="NCBI Taxonomy" id="2770274"/>
    <lineage>
        <taxon>Bacteria</taxon>
        <taxon>Bacillati</taxon>
        <taxon>Bacillota</taxon>
        <taxon>Bacilli</taxon>
        <taxon>Bacillales</taxon>
        <taxon>Paenibacillaceae</taxon>
        <taxon>Paenibacillus</taxon>
    </lineage>
</organism>
<dbReference type="Gene3D" id="1.10.10.1150">
    <property type="entry name" value="Coenzyme PQQ synthesis protein D (PqqD)"/>
    <property type="match status" value="1"/>
</dbReference>
<dbReference type="NCBIfam" id="NF033536">
    <property type="entry name" value="lasso_PqqD_Bac"/>
    <property type="match status" value="1"/>
</dbReference>
<dbReference type="Proteomes" id="UP000650466">
    <property type="component" value="Unassembled WGS sequence"/>
</dbReference>
<keyword evidence="2" id="KW-1185">Reference proteome</keyword>
<accession>A0A926KP20</accession>
<gene>
    <name evidence="1" type="ORF">ICC18_06460</name>
</gene>
<sequence length="98" mass="10937">MSILQIASNQRIAQNEGNLVSNMDGEKVMLSIKSGKYYNLGSTGGRIWELIETPATLQQIVETLSAEYEIEASVCEEQVRTFLTSLSKEGLIQIREEL</sequence>
<evidence type="ECO:0000313" key="2">
    <source>
        <dbReference type="Proteomes" id="UP000650466"/>
    </source>
</evidence>
<name>A0A926KP20_9BACL</name>
<dbReference type="InterPro" id="IPR008792">
    <property type="entry name" value="PQQD"/>
</dbReference>
<protein>
    <submittedName>
        <fullName evidence="1">Lasso peptide biosynthesis PqqD family chaperone</fullName>
    </submittedName>
</protein>
<dbReference type="AlphaFoldDB" id="A0A926KP20"/>
<evidence type="ECO:0000313" key="1">
    <source>
        <dbReference type="EMBL" id="MBD0379748.1"/>
    </source>
</evidence>
<comment type="caution">
    <text evidence="1">The sequence shown here is derived from an EMBL/GenBank/DDBJ whole genome shotgun (WGS) entry which is preliminary data.</text>
</comment>